<sequence>MLKKTLLAAAVFACATTAVQANEVSGYLTGSVGQSDTKGANTDTAYKIAVGLQANPYVGLEAQYTDLGKPSDRGYLVVGSTAYSGKLTADTKGLGANLVGTLPLDDFKLFAKVGYHKMETKVKFKADAGGSVSGTAREWVPSFGAGASYAIMPELEIVAEYERYKDVADAYNVDLASVGLRYNF</sequence>
<dbReference type="RefSeq" id="WP_269818540.1">
    <property type="nucleotide sequence ID" value="NZ_CP114976.1"/>
</dbReference>
<dbReference type="Pfam" id="PF13505">
    <property type="entry name" value="OMP_b-brl"/>
    <property type="match status" value="1"/>
</dbReference>
<feature type="chain" id="PRO_5042216057" evidence="2">
    <location>
        <begin position="22"/>
        <end position="184"/>
    </location>
</feature>
<reference evidence="4 5" key="1">
    <citation type="submission" date="2022-12" db="EMBL/GenBank/DDBJ databases">
        <title>Coexistence and Characterization of a Novel Tigecycline Resistance gene tet(X) variant and blaNDM-1 in a Pseudomonas caeni Isolate of Chicken Origin.</title>
        <authorList>
            <person name="Lu X."/>
            <person name="Zhang L."/>
            <person name="Li R."/>
            <person name="Wang Z."/>
        </authorList>
    </citation>
    <scope>NUCLEOTIDE SEQUENCE [LARGE SCALE GENOMIC DNA]</scope>
    <source>
        <strain evidence="4 5">CE14</strain>
    </source>
</reference>
<dbReference type="InterPro" id="IPR011250">
    <property type="entry name" value="OMP/PagP_B-barrel"/>
</dbReference>
<dbReference type="KEGG" id="dce:O6P33_01765"/>
<organism evidence="4 5">
    <name type="scientific">Denitrificimonas caeni</name>
    <dbReference type="NCBI Taxonomy" id="521720"/>
    <lineage>
        <taxon>Bacteria</taxon>
        <taxon>Pseudomonadati</taxon>
        <taxon>Pseudomonadota</taxon>
        <taxon>Gammaproteobacteria</taxon>
        <taxon>Pseudomonadales</taxon>
        <taxon>Pseudomonadaceae</taxon>
        <taxon>Denitrificimonas</taxon>
    </lineage>
</organism>
<feature type="domain" description="Outer membrane protein beta-barrel" evidence="3">
    <location>
        <begin position="6"/>
        <end position="184"/>
    </location>
</feature>
<dbReference type="Proteomes" id="UP001212189">
    <property type="component" value="Chromosome"/>
</dbReference>
<dbReference type="AlphaFoldDB" id="A0AAE9VP54"/>
<dbReference type="Gene3D" id="2.40.160.20">
    <property type="match status" value="1"/>
</dbReference>
<name>A0AAE9VP54_9GAMM</name>
<gene>
    <name evidence="4" type="ORF">O6P33_01765</name>
</gene>
<keyword evidence="1 2" id="KW-0732">Signal</keyword>
<keyword evidence="5" id="KW-1185">Reference proteome</keyword>
<evidence type="ECO:0000313" key="5">
    <source>
        <dbReference type="Proteomes" id="UP001212189"/>
    </source>
</evidence>
<evidence type="ECO:0000256" key="1">
    <source>
        <dbReference type="ARBA" id="ARBA00022729"/>
    </source>
</evidence>
<accession>A0AAE9VP54</accession>
<dbReference type="InterPro" id="IPR027385">
    <property type="entry name" value="Beta-barrel_OMP"/>
</dbReference>
<feature type="signal peptide" evidence="2">
    <location>
        <begin position="1"/>
        <end position="21"/>
    </location>
</feature>
<protein>
    <submittedName>
        <fullName evidence="4">Porin family protein</fullName>
    </submittedName>
</protein>
<evidence type="ECO:0000256" key="2">
    <source>
        <dbReference type="SAM" id="SignalP"/>
    </source>
</evidence>
<dbReference type="SUPFAM" id="SSF56925">
    <property type="entry name" value="OMPA-like"/>
    <property type="match status" value="1"/>
</dbReference>
<evidence type="ECO:0000313" key="4">
    <source>
        <dbReference type="EMBL" id="WBE25598.1"/>
    </source>
</evidence>
<proteinExistence type="predicted"/>
<dbReference type="EMBL" id="CP114976">
    <property type="protein sequence ID" value="WBE25598.1"/>
    <property type="molecule type" value="Genomic_DNA"/>
</dbReference>
<evidence type="ECO:0000259" key="3">
    <source>
        <dbReference type="Pfam" id="PF13505"/>
    </source>
</evidence>